<keyword evidence="1 2" id="KW-0808">Transferase</keyword>
<dbReference type="Proteomes" id="UP000620147">
    <property type="component" value="Unassembled WGS sequence"/>
</dbReference>
<evidence type="ECO:0000256" key="1">
    <source>
        <dbReference type="ARBA" id="ARBA00022679"/>
    </source>
</evidence>
<dbReference type="SUPFAM" id="SSF100950">
    <property type="entry name" value="NagB/RpiA/CoA transferase-like"/>
    <property type="match status" value="1"/>
</dbReference>
<dbReference type="PROSITE" id="PS51257">
    <property type="entry name" value="PROKAR_LIPOPROTEIN"/>
    <property type="match status" value="1"/>
</dbReference>
<dbReference type="Gene3D" id="3.40.1080.10">
    <property type="entry name" value="Glutaconate Coenzyme A-transferase"/>
    <property type="match status" value="1"/>
</dbReference>
<organism evidence="2 3">
    <name type="scientific">Butyricicoccus faecihominis</name>
    <dbReference type="NCBI Taxonomy" id="1712515"/>
    <lineage>
        <taxon>Bacteria</taxon>
        <taxon>Bacillati</taxon>
        <taxon>Bacillota</taxon>
        <taxon>Clostridia</taxon>
        <taxon>Eubacteriales</taxon>
        <taxon>Butyricicoccaceae</taxon>
        <taxon>Butyricicoccus</taxon>
    </lineage>
</organism>
<dbReference type="SMART" id="SM00882">
    <property type="entry name" value="CoA_trans"/>
    <property type="match status" value="1"/>
</dbReference>
<dbReference type="EMBL" id="BLYJ01000001">
    <property type="protein sequence ID" value="GFO86946.1"/>
    <property type="molecule type" value="Genomic_DNA"/>
</dbReference>
<keyword evidence="3" id="KW-1185">Reference proteome</keyword>
<protein>
    <submittedName>
        <fullName evidence="2">Acetyl-CoA--acetoacetyl-CoA transferase subunit alpha</fullName>
    </submittedName>
</protein>
<gene>
    <name evidence="2" type="ORF">BUFA31_01100</name>
</gene>
<dbReference type="RefSeq" id="WP_118284780.1">
    <property type="nucleotide sequence ID" value="NZ_BLYJ01000001.1"/>
</dbReference>
<evidence type="ECO:0000313" key="2">
    <source>
        <dbReference type="EMBL" id="GFO86946.1"/>
    </source>
</evidence>
<dbReference type="GO" id="GO:0016740">
    <property type="term" value="F:transferase activity"/>
    <property type="evidence" value="ECO:0007669"/>
    <property type="project" value="UniProtKB-KW"/>
</dbReference>
<evidence type="ECO:0000313" key="3">
    <source>
        <dbReference type="Proteomes" id="UP000620147"/>
    </source>
</evidence>
<reference evidence="2 3" key="1">
    <citation type="submission" date="2020-06" db="EMBL/GenBank/DDBJ databases">
        <title>Characterization of fructooligosaccharide metabolism and fructooligosaccharide-degrading enzymes in human commensal butyrate producers.</title>
        <authorList>
            <person name="Tanno H."/>
            <person name="Fujii T."/>
            <person name="Hirano K."/>
            <person name="Maeno S."/>
            <person name="Tonozuka T."/>
            <person name="Sakamoto M."/>
            <person name="Ohkuma M."/>
            <person name="Tochio T."/>
            <person name="Endo A."/>
        </authorList>
    </citation>
    <scope>NUCLEOTIDE SEQUENCE [LARGE SCALE GENOMIC DNA]</scope>
    <source>
        <strain evidence="2 3">JCM 31056</strain>
    </source>
</reference>
<dbReference type="InterPro" id="IPR004165">
    <property type="entry name" value="CoA_trans_fam_I"/>
</dbReference>
<sequence>MKKQLSAKQAVDMIPDGAVIMCGGFLGCGTAHRLMDALAASQKKDLTIICNDAGLLEGPNGEAYYGVAKLIHNHQVSRLVTTHIGLNPEATEQMNAGTMRIDLLPQGSLAEMIRAGGAGLGGTLTKTGVGTLVEDAKDYVVGRQNIDGVDYLLMRPLSADFALICGQQVDEEGNVWYAGTARNFNQVMATAADIVIAEAEQLVSVGEIRPEDVQTYGILVDYIVNGGQDDE</sequence>
<comment type="caution">
    <text evidence="2">The sequence shown here is derived from an EMBL/GenBank/DDBJ whole genome shotgun (WGS) entry which is preliminary data.</text>
</comment>
<dbReference type="InterPro" id="IPR012792">
    <property type="entry name" value="3-oxoacid_CoA-transf_A"/>
</dbReference>
<dbReference type="PANTHER" id="PTHR13707">
    <property type="entry name" value="KETOACID-COENZYME A TRANSFERASE"/>
    <property type="match status" value="1"/>
</dbReference>
<dbReference type="PANTHER" id="PTHR13707:SF60">
    <property type="entry name" value="ACETATE COA-TRANSFERASE SUBUNIT ALPHA"/>
    <property type="match status" value="1"/>
</dbReference>
<dbReference type="NCBIfam" id="TIGR02429">
    <property type="entry name" value="pcaI_scoA_fam"/>
    <property type="match status" value="1"/>
</dbReference>
<dbReference type="InterPro" id="IPR037171">
    <property type="entry name" value="NagB/RpiA_transferase-like"/>
</dbReference>
<name>A0ABQ1DW42_9FIRM</name>
<accession>A0ABQ1DW42</accession>
<proteinExistence type="predicted"/>
<dbReference type="Pfam" id="PF01144">
    <property type="entry name" value="CoA_trans"/>
    <property type="match status" value="1"/>
</dbReference>